<dbReference type="AlphaFoldDB" id="A0A1L3EUN2"/>
<dbReference type="Proteomes" id="UP000182987">
    <property type="component" value="Chromosome"/>
</dbReference>
<dbReference type="Pfam" id="PF11743">
    <property type="entry name" value="DUF3301"/>
    <property type="match status" value="1"/>
</dbReference>
<organism evidence="1 2">
    <name type="scientific">Luteibacter rhizovicinus DSM 16549</name>
    <dbReference type="NCBI Taxonomy" id="1440763"/>
    <lineage>
        <taxon>Bacteria</taxon>
        <taxon>Pseudomonadati</taxon>
        <taxon>Pseudomonadota</taxon>
        <taxon>Gammaproteobacteria</taxon>
        <taxon>Lysobacterales</taxon>
        <taxon>Rhodanobacteraceae</taxon>
        <taxon>Luteibacter</taxon>
    </lineage>
</organism>
<evidence type="ECO:0008006" key="3">
    <source>
        <dbReference type="Google" id="ProtNLM"/>
    </source>
</evidence>
<dbReference type="KEGG" id="lrz:BJI69_13145"/>
<gene>
    <name evidence="1" type="ORF">BJI69_13145</name>
</gene>
<keyword evidence="2" id="KW-1185">Reference proteome</keyword>
<reference evidence="2" key="1">
    <citation type="submission" date="2016-09" db="EMBL/GenBank/DDBJ databases">
        <authorList>
            <person name="Lysoe E."/>
        </authorList>
    </citation>
    <scope>NUCLEOTIDE SEQUENCE [LARGE SCALE GENOMIC DNA]</scope>
    <source>
        <strain evidence="2">LJ96T</strain>
    </source>
</reference>
<protein>
    <recommendedName>
        <fullName evidence="3">DUF3301 domain-containing protein</fullName>
    </recommendedName>
</protein>
<evidence type="ECO:0000313" key="2">
    <source>
        <dbReference type="Proteomes" id="UP000182987"/>
    </source>
</evidence>
<accession>A0A1L3EUN2</accession>
<dbReference type="STRING" id="1440763.BJI69_13145"/>
<dbReference type="OrthoDB" id="5959530at2"/>
<sequence length="131" mass="14489">MASFSDLFWLMALAAGIASWYRLTRAREVAVRAAASLTKRHGLQLLDQSVGLRSIRLQGVDGVRRLERCYVFEVSEDGQSRESARLWMAGNDVVSFSLPMSDSPALETVVATDSIVHGANVISLADRRRLH</sequence>
<evidence type="ECO:0000313" key="1">
    <source>
        <dbReference type="EMBL" id="APG04749.1"/>
    </source>
</evidence>
<name>A0A1L3EUN2_9GAMM</name>
<dbReference type="EMBL" id="CP017480">
    <property type="protein sequence ID" value="APG04749.1"/>
    <property type="molecule type" value="Genomic_DNA"/>
</dbReference>
<dbReference type="InterPro" id="IPR021732">
    <property type="entry name" value="DUF3301"/>
</dbReference>
<proteinExistence type="predicted"/>
<dbReference type="RefSeq" id="WP_046981822.1">
    <property type="nucleotide sequence ID" value="NZ_CP017480.1"/>
</dbReference>